<dbReference type="InParanoid" id="A0A1X7SPR7"/>
<dbReference type="EnsemblMetazoa" id="Aqu2.1.04037_001">
    <property type="protein sequence ID" value="Aqu2.1.04037_001"/>
    <property type="gene ID" value="Aqu2.1.04037"/>
</dbReference>
<protein>
    <submittedName>
        <fullName evidence="2">Uncharacterized protein</fullName>
    </submittedName>
</protein>
<proteinExistence type="predicted"/>
<accession>A0A1X7SPR7</accession>
<feature type="compositionally biased region" description="Polar residues" evidence="1">
    <location>
        <begin position="19"/>
        <end position="48"/>
    </location>
</feature>
<sequence length="113" mass="12173">MNAEQVRKAQEAIQLLASLSPNVNTSATMPTNNSTGAAGPSRPSTTAPTDEANPVLSAASRCLLAIDRQWKGKGKRSAKEEVTRLYSSTKRSKGGGLWTHKFMCLALRNQDKN</sequence>
<evidence type="ECO:0000256" key="1">
    <source>
        <dbReference type="SAM" id="MobiDB-lite"/>
    </source>
</evidence>
<evidence type="ECO:0000313" key="2">
    <source>
        <dbReference type="EnsemblMetazoa" id="Aqu2.1.04037_001"/>
    </source>
</evidence>
<organism evidence="2">
    <name type="scientific">Amphimedon queenslandica</name>
    <name type="common">Sponge</name>
    <dbReference type="NCBI Taxonomy" id="400682"/>
    <lineage>
        <taxon>Eukaryota</taxon>
        <taxon>Metazoa</taxon>
        <taxon>Porifera</taxon>
        <taxon>Demospongiae</taxon>
        <taxon>Heteroscleromorpha</taxon>
        <taxon>Haplosclerida</taxon>
        <taxon>Niphatidae</taxon>
        <taxon>Amphimedon</taxon>
    </lineage>
</organism>
<name>A0A1X7SPR7_AMPQE</name>
<reference evidence="2" key="1">
    <citation type="submission" date="2017-05" db="UniProtKB">
        <authorList>
            <consortium name="EnsemblMetazoa"/>
        </authorList>
    </citation>
    <scope>IDENTIFICATION</scope>
</reference>
<feature type="region of interest" description="Disordered" evidence="1">
    <location>
        <begin position="19"/>
        <end position="53"/>
    </location>
</feature>
<dbReference type="AlphaFoldDB" id="A0A1X7SPR7"/>